<keyword evidence="3" id="KW-1185">Reference proteome</keyword>
<dbReference type="Proteomes" id="UP000719267">
    <property type="component" value="Unassembled WGS sequence"/>
</dbReference>
<comment type="caution">
    <text evidence="2">The sequence shown here is derived from an EMBL/GenBank/DDBJ whole genome shotgun (WGS) entry which is preliminary data.</text>
</comment>
<dbReference type="EMBL" id="JAHWDF010000009">
    <property type="protein sequence ID" value="MBW2962088.1"/>
    <property type="molecule type" value="Genomic_DNA"/>
</dbReference>
<gene>
    <name evidence="2" type="ORF">KW502_09775</name>
</gene>
<dbReference type="PANTHER" id="PTHR35810:SF1">
    <property type="entry name" value="CYTOPLASMIC PROTEIN"/>
    <property type="match status" value="1"/>
</dbReference>
<keyword evidence="1" id="KW-0175">Coiled coil</keyword>
<dbReference type="RefSeq" id="WP_219040374.1">
    <property type="nucleotide sequence ID" value="NZ_JAHWDF010000009.1"/>
</dbReference>
<evidence type="ECO:0000313" key="2">
    <source>
        <dbReference type="EMBL" id="MBW2962088.1"/>
    </source>
</evidence>
<feature type="coiled-coil region" evidence="1">
    <location>
        <begin position="258"/>
        <end position="335"/>
    </location>
</feature>
<dbReference type="Pfam" id="PF13310">
    <property type="entry name" value="Virulence_RhuM"/>
    <property type="match status" value="1"/>
</dbReference>
<protein>
    <submittedName>
        <fullName evidence="2">Virulence RhuM family protein</fullName>
    </submittedName>
</protein>
<dbReference type="InterPro" id="IPR011204">
    <property type="entry name" value="Virulence_RhuM-like"/>
</dbReference>
<accession>A0ABS6W2K3</accession>
<organism evidence="2 3">
    <name type="scientific">Mesonia aestuariivivens</name>
    <dbReference type="NCBI Taxonomy" id="2796128"/>
    <lineage>
        <taxon>Bacteria</taxon>
        <taxon>Pseudomonadati</taxon>
        <taxon>Bacteroidota</taxon>
        <taxon>Flavobacteriia</taxon>
        <taxon>Flavobacteriales</taxon>
        <taxon>Flavobacteriaceae</taxon>
        <taxon>Mesonia</taxon>
    </lineage>
</organism>
<sequence>MSKINSNLIIYKSDDGLAQLSVHLEDEDVWLTQKQLVELYQTSKSTVSEHIKNIYTDEELMPEATVRKIRTVQTEGNREVTRHLDYYNLDMIIALGYRINSKIATQFRIWATQRLKEYIVKGFTIDDDRLKNLGGGNYWKELLNRIRDIRSSEKVMYRQVLDLYATATDYNPKSQESTTFFKIVQNKLHYAAHGNTASEVIFLRVDSNKPFAGLTNFKGEQPTQAEAMVAKNFLAEKELKVLNNLVAAYFDLAELNAIEEKEMRMADYVQELDNILATTGRKVLGDAGKISSEKAKEKASQEYKKYKAKTLSTVEKDYLNTLAALEKKAKKESRKPNG</sequence>
<name>A0ABS6W2K3_9FLAO</name>
<dbReference type="PIRSF" id="PIRSF015268">
    <property type="entry name" value="Virulence_RhuM"/>
    <property type="match status" value="1"/>
</dbReference>
<reference evidence="2 3" key="1">
    <citation type="submission" date="2021-07" db="EMBL/GenBank/DDBJ databases">
        <title>Mesonia aestuariivivens sp. nov., isolated from a tidal flat.</title>
        <authorList>
            <person name="Kim Y.-O."/>
            <person name="Yoon J.-H."/>
        </authorList>
    </citation>
    <scope>NUCLEOTIDE SEQUENCE [LARGE SCALE GENOMIC DNA]</scope>
    <source>
        <strain evidence="2 3">JHPTF-M18</strain>
    </source>
</reference>
<dbReference type="PANTHER" id="PTHR35810">
    <property type="entry name" value="CYTOPLASMIC PROTEIN-RELATED"/>
    <property type="match status" value="1"/>
</dbReference>
<evidence type="ECO:0000313" key="3">
    <source>
        <dbReference type="Proteomes" id="UP000719267"/>
    </source>
</evidence>
<proteinExistence type="predicted"/>
<evidence type="ECO:0000256" key="1">
    <source>
        <dbReference type="SAM" id="Coils"/>
    </source>
</evidence>